<evidence type="ECO:0000256" key="12">
    <source>
        <dbReference type="ARBA" id="ARBA00033413"/>
    </source>
</evidence>
<evidence type="ECO:0000256" key="10">
    <source>
        <dbReference type="ARBA" id="ARBA00029409"/>
    </source>
</evidence>
<gene>
    <name evidence="14" type="ORF">GCM10016234_11430</name>
</gene>
<dbReference type="SUPFAM" id="SSF55083">
    <property type="entry name" value="6-hydroxymethyl-7,8-dihydropterin pyrophosphokinase, HPPK"/>
    <property type="match status" value="1"/>
</dbReference>
<evidence type="ECO:0000256" key="8">
    <source>
        <dbReference type="ARBA" id="ARBA00022840"/>
    </source>
</evidence>
<protein>
    <recommendedName>
        <fullName evidence="4">2-amino-4-hydroxy-6-hydroxymethyldihydropteridine pyrophosphokinase</fullName>
        <ecNumber evidence="3">2.7.6.3</ecNumber>
    </recommendedName>
    <alternativeName>
        <fullName evidence="11">6-hydroxymethyl-7,8-dihydropterin pyrophosphokinase</fullName>
    </alternativeName>
    <alternativeName>
        <fullName evidence="12">7,8-dihydro-6-hydroxymethylpterin-pyrophosphokinase</fullName>
    </alternativeName>
</protein>
<evidence type="ECO:0000256" key="4">
    <source>
        <dbReference type="ARBA" id="ARBA00016218"/>
    </source>
</evidence>
<sequence length="165" mass="17939">MHRAFIGLGGNLGDPQAAMRDALHRLDESAEVSVVAVSSLYRTPPWGKLDQPDFLNAVAELSTTLEPRALLDLCLATESQLKRVRTERWGPRVIDMDVLWFDNRSVEEAGLQVPHPRMAERAFVMVPLAEIAPNLPTAQGSAADVAAGLDKSGITVAASGENWLR</sequence>
<evidence type="ECO:0000256" key="11">
    <source>
        <dbReference type="ARBA" id="ARBA00029766"/>
    </source>
</evidence>
<dbReference type="CDD" id="cd00483">
    <property type="entry name" value="HPPK"/>
    <property type="match status" value="1"/>
</dbReference>
<proteinExistence type="inferred from homology"/>
<dbReference type="EC" id="2.7.6.3" evidence="3"/>
<evidence type="ECO:0000256" key="5">
    <source>
        <dbReference type="ARBA" id="ARBA00022679"/>
    </source>
</evidence>
<name>A0A8J3DVJ7_9HYPH</name>
<evidence type="ECO:0000313" key="15">
    <source>
        <dbReference type="Proteomes" id="UP000630142"/>
    </source>
</evidence>
<evidence type="ECO:0000256" key="2">
    <source>
        <dbReference type="ARBA" id="ARBA00005810"/>
    </source>
</evidence>
<dbReference type="GO" id="GO:0005524">
    <property type="term" value="F:ATP binding"/>
    <property type="evidence" value="ECO:0007669"/>
    <property type="project" value="UniProtKB-KW"/>
</dbReference>
<keyword evidence="15" id="KW-1185">Reference proteome</keyword>
<dbReference type="Proteomes" id="UP000630142">
    <property type="component" value="Unassembled WGS sequence"/>
</dbReference>
<dbReference type="Pfam" id="PF01288">
    <property type="entry name" value="HPPK"/>
    <property type="match status" value="1"/>
</dbReference>
<dbReference type="GO" id="GO:0003848">
    <property type="term" value="F:2-amino-4-hydroxy-6-hydroxymethyldihydropteridine diphosphokinase activity"/>
    <property type="evidence" value="ECO:0007669"/>
    <property type="project" value="UniProtKB-EC"/>
</dbReference>
<dbReference type="Gene3D" id="3.30.70.560">
    <property type="entry name" value="7,8-Dihydro-6-hydroxymethylpterin-pyrophosphokinase HPPK"/>
    <property type="match status" value="1"/>
</dbReference>
<reference evidence="14" key="1">
    <citation type="journal article" date="2014" name="Int. J. Syst. Evol. Microbiol.">
        <title>Complete genome sequence of Corynebacterium casei LMG S-19264T (=DSM 44701T), isolated from a smear-ripened cheese.</title>
        <authorList>
            <consortium name="US DOE Joint Genome Institute (JGI-PGF)"/>
            <person name="Walter F."/>
            <person name="Albersmeier A."/>
            <person name="Kalinowski J."/>
            <person name="Ruckert C."/>
        </authorList>
    </citation>
    <scope>NUCLEOTIDE SEQUENCE</scope>
    <source>
        <strain evidence="14">KCTC 42249</strain>
    </source>
</reference>
<dbReference type="EMBL" id="BMZQ01000001">
    <property type="protein sequence ID" value="GHD10039.1"/>
    <property type="molecule type" value="Genomic_DNA"/>
</dbReference>
<dbReference type="PANTHER" id="PTHR43071:SF1">
    <property type="entry name" value="2-AMINO-4-HYDROXY-6-HYDROXYMETHYLDIHYDROPTERIDINE PYROPHOSPHOKINASE"/>
    <property type="match status" value="1"/>
</dbReference>
<keyword evidence="7" id="KW-0418">Kinase</keyword>
<keyword evidence="8" id="KW-0067">ATP-binding</keyword>
<dbReference type="UniPathway" id="UPA00077">
    <property type="reaction ID" value="UER00155"/>
</dbReference>
<evidence type="ECO:0000313" key="14">
    <source>
        <dbReference type="EMBL" id="GHD10039.1"/>
    </source>
</evidence>
<reference evidence="14" key="2">
    <citation type="submission" date="2020-09" db="EMBL/GenBank/DDBJ databases">
        <authorList>
            <person name="Sun Q."/>
            <person name="Kim S."/>
        </authorList>
    </citation>
    <scope>NUCLEOTIDE SEQUENCE</scope>
    <source>
        <strain evidence="14">KCTC 42249</strain>
    </source>
</reference>
<accession>A0A8J3DVJ7</accession>
<dbReference type="GO" id="GO:0046654">
    <property type="term" value="P:tetrahydrofolate biosynthetic process"/>
    <property type="evidence" value="ECO:0007669"/>
    <property type="project" value="UniProtKB-UniPathway"/>
</dbReference>
<dbReference type="AlphaFoldDB" id="A0A8J3DVJ7"/>
<evidence type="ECO:0000256" key="3">
    <source>
        <dbReference type="ARBA" id="ARBA00013253"/>
    </source>
</evidence>
<evidence type="ECO:0000259" key="13">
    <source>
        <dbReference type="Pfam" id="PF01288"/>
    </source>
</evidence>
<evidence type="ECO:0000256" key="9">
    <source>
        <dbReference type="ARBA" id="ARBA00022909"/>
    </source>
</evidence>
<dbReference type="PANTHER" id="PTHR43071">
    <property type="entry name" value="2-AMINO-4-HYDROXY-6-HYDROXYMETHYLDIHYDROPTERIDINE PYROPHOSPHOKINASE"/>
    <property type="match status" value="1"/>
</dbReference>
<dbReference type="GO" id="GO:0046656">
    <property type="term" value="P:folic acid biosynthetic process"/>
    <property type="evidence" value="ECO:0007669"/>
    <property type="project" value="UniProtKB-KW"/>
</dbReference>
<dbReference type="InterPro" id="IPR035907">
    <property type="entry name" value="Hppk_sf"/>
</dbReference>
<dbReference type="InterPro" id="IPR000550">
    <property type="entry name" value="Hppk"/>
</dbReference>
<dbReference type="NCBIfam" id="TIGR01498">
    <property type="entry name" value="folK"/>
    <property type="match status" value="1"/>
</dbReference>
<comment type="function">
    <text evidence="10">Catalyzes the transfer of pyrophosphate from adenosine triphosphate (ATP) to 6-hydroxymethyl-7,8-dihydropterin, an enzymatic step in folate biosynthesis pathway.</text>
</comment>
<feature type="domain" description="7,8-dihydro-6-hydroxymethylpterin-pyrophosphokinase" evidence="13">
    <location>
        <begin position="5"/>
        <end position="133"/>
    </location>
</feature>
<evidence type="ECO:0000256" key="7">
    <source>
        <dbReference type="ARBA" id="ARBA00022777"/>
    </source>
</evidence>
<comment type="caution">
    <text evidence="14">The sequence shown here is derived from an EMBL/GenBank/DDBJ whole genome shotgun (WGS) entry which is preliminary data.</text>
</comment>
<evidence type="ECO:0000256" key="1">
    <source>
        <dbReference type="ARBA" id="ARBA00005051"/>
    </source>
</evidence>
<keyword evidence="5" id="KW-0808">Transferase</keyword>
<keyword evidence="9" id="KW-0289">Folate biosynthesis</keyword>
<comment type="similarity">
    <text evidence="2">Belongs to the HPPK family.</text>
</comment>
<organism evidence="14 15">
    <name type="scientific">Tianweitania populi</name>
    <dbReference type="NCBI Taxonomy" id="1607949"/>
    <lineage>
        <taxon>Bacteria</taxon>
        <taxon>Pseudomonadati</taxon>
        <taxon>Pseudomonadota</taxon>
        <taxon>Alphaproteobacteria</taxon>
        <taxon>Hyphomicrobiales</taxon>
        <taxon>Phyllobacteriaceae</taxon>
        <taxon>Tianweitania</taxon>
    </lineage>
</organism>
<dbReference type="GO" id="GO:0016301">
    <property type="term" value="F:kinase activity"/>
    <property type="evidence" value="ECO:0007669"/>
    <property type="project" value="UniProtKB-KW"/>
</dbReference>
<evidence type="ECO:0000256" key="6">
    <source>
        <dbReference type="ARBA" id="ARBA00022741"/>
    </source>
</evidence>
<comment type="pathway">
    <text evidence="1">Cofactor biosynthesis; tetrahydrofolate biosynthesis; 2-amino-4-hydroxy-6-hydroxymethyl-7,8-dihydropteridine diphosphate from 7,8-dihydroneopterin triphosphate: step 4/4.</text>
</comment>
<keyword evidence="6" id="KW-0547">Nucleotide-binding</keyword>